<sequence length="246" mass="28848">MGKNYSITEKFGANLAELLAEKINRVYPDFNSKNFIKDTGNKVIGQTYTQRIITIADLLKNYLSVDYKEALRVLLSILGEENPNQTGMFTHYYWILPIGKFVERYGINHFTLSMNAIEEITKRNTGEYAVRPFIRKYPEKSLEIIEKWAKSPNFHLRRLASEGLRPKLPWASKLDTFVENPAPVFQILELLKDDEIMFVKKSVANHLTDWLKMNKEAVLPLIHRWKTFENPHTQWIIKRATRKFDV</sequence>
<dbReference type="Gene3D" id="1.25.40.290">
    <property type="entry name" value="ARM repeat domains"/>
    <property type="match status" value="1"/>
</dbReference>
<protein>
    <recommendedName>
        <fullName evidence="3">3-methyladenine DNA glycosylase</fullName>
    </recommendedName>
</protein>
<dbReference type="Pfam" id="PF08713">
    <property type="entry name" value="DNA_alkylation"/>
    <property type="match status" value="1"/>
</dbReference>
<gene>
    <name evidence="1" type="ORF">CCAND93_190004</name>
</gene>
<dbReference type="STRING" id="1848903.CCAND38_500011"/>
<proteinExistence type="predicted"/>
<accession>A0A0B7IP64</accession>
<dbReference type="InterPro" id="IPR014825">
    <property type="entry name" value="DNA_alkylation"/>
</dbReference>
<evidence type="ECO:0000313" key="1">
    <source>
        <dbReference type="EMBL" id="CEN51797.1"/>
    </source>
</evidence>
<dbReference type="OrthoDB" id="9797162at2"/>
<dbReference type="EMBL" id="CDOL01000101">
    <property type="protein sequence ID" value="CEN51797.1"/>
    <property type="molecule type" value="Genomic_DNA"/>
</dbReference>
<dbReference type="Proteomes" id="UP000038200">
    <property type="component" value="Unassembled WGS sequence"/>
</dbReference>
<dbReference type="AlphaFoldDB" id="A0A0B7IP64"/>
<evidence type="ECO:0000313" key="2">
    <source>
        <dbReference type="Proteomes" id="UP000038200"/>
    </source>
</evidence>
<dbReference type="InterPro" id="IPR016024">
    <property type="entry name" value="ARM-type_fold"/>
</dbReference>
<name>A0A0B7IP64_9FLAO</name>
<dbReference type="RefSeq" id="WP_042006429.1">
    <property type="nucleotide sequence ID" value="NZ_CDOL01000101.1"/>
</dbReference>
<organism evidence="1 2">
    <name type="scientific">Capnocytophaga canis</name>
    <dbReference type="NCBI Taxonomy" id="1848903"/>
    <lineage>
        <taxon>Bacteria</taxon>
        <taxon>Pseudomonadati</taxon>
        <taxon>Bacteroidota</taxon>
        <taxon>Flavobacteriia</taxon>
        <taxon>Flavobacteriales</taxon>
        <taxon>Flavobacteriaceae</taxon>
        <taxon>Capnocytophaga</taxon>
    </lineage>
</organism>
<reference evidence="1 2" key="1">
    <citation type="submission" date="2015-01" db="EMBL/GenBank/DDBJ databases">
        <authorList>
            <person name="Xiang T."/>
            <person name="Song Y."/>
            <person name="Huang L."/>
            <person name="Wang B."/>
            <person name="Wu P."/>
        </authorList>
    </citation>
    <scope>NUCLEOTIDE SEQUENCE [LARGE SCALE GENOMIC DNA]</scope>
    <source>
        <strain evidence="1 2">CcD93</strain>
    </source>
</reference>
<dbReference type="SUPFAM" id="SSF48371">
    <property type="entry name" value="ARM repeat"/>
    <property type="match status" value="1"/>
</dbReference>
<evidence type="ECO:0008006" key="3">
    <source>
        <dbReference type="Google" id="ProtNLM"/>
    </source>
</evidence>